<evidence type="ECO:0000313" key="2">
    <source>
        <dbReference type="EMBL" id="JAC74972.1"/>
    </source>
</evidence>
<feature type="non-terminal residue" evidence="2">
    <location>
        <position position="67"/>
    </location>
</feature>
<sequence>GAAAERWCSESRGQAMRPPPRALSPIPSEPLPETNGRRLKADLEQRAPLVSLPPSPSFCLRSDGQNC</sequence>
<feature type="region of interest" description="Disordered" evidence="1">
    <location>
        <begin position="1"/>
        <end position="67"/>
    </location>
</feature>
<name>A0A061RPZ9_9CHLO</name>
<reference evidence="2" key="1">
    <citation type="submission" date="2014-05" db="EMBL/GenBank/DDBJ databases">
        <title>The transcriptome of the halophilic microalga Tetraselmis sp. GSL018 isolated from the Great Salt Lake, Utah.</title>
        <authorList>
            <person name="Jinkerson R.E."/>
            <person name="D'Adamo S."/>
            <person name="Posewitz M.C."/>
        </authorList>
    </citation>
    <scope>NUCLEOTIDE SEQUENCE</scope>
    <source>
        <strain evidence="2">GSL018</strain>
    </source>
</reference>
<feature type="compositionally biased region" description="Basic and acidic residues" evidence="1">
    <location>
        <begin position="35"/>
        <end position="45"/>
    </location>
</feature>
<gene>
    <name evidence="2" type="ORF">TSPGSL018_24491</name>
</gene>
<dbReference type="EMBL" id="GBEZ01010745">
    <property type="protein sequence ID" value="JAC74972.1"/>
    <property type="molecule type" value="Transcribed_RNA"/>
</dbReference>
<accession>A0A061RPZ9</accession>
<organism evidence="2">
    <name type="scientific">Tetraselmis sp. GSL018</name>
    <dbReference type="NCBI Taxonomy" id="582737"/>
    <lineage>
        <taxon>Eukaryota</taxon>
        <taxon>Viridiplantae</taxon>
        <taxon>Chlorophyta</taxon>
        <taxon>core chlorophytes</taxon>
        <taxon>Chlorodendrophyceae</taxon>
        <taxon>Chlorodendrales</taxon>
        <taxon>Chlorodendraceae</taxon>
        <taxon>Tetraselmis</taxon>
    </lineage>
</organism>
<feature type="compositionally biased region" description="Pro residues" evidence="1">
    <location>
        <begin position="17"/>
        <end position="30"/>
    </location>
</feature>
<proteinExistence type="predicted"/>
<feature type="non-terminal residue" evidence="2">
    <location>
        <position position="1"/>
    </location>
</feature>
<protein>
    <submittedName>
        <fullName evidence="2">Uncharacterized protein</fullName>
    </submittedName>
</protein>
<evidence type="ECO:0000256" key="1">
    <source>
        <dbReference type="SAM" id="MobiDB-lite"/>
    </source>
</evidence>
<dbReference type="AlphaFoldDB" id="A0A061RPZ9"/>